<name>A0A7J3I7J7_9CREN</name>
<dbReference type="Pfam" id="PF09958">
    <property type="entry name" value="DUF2192"/>
    <property type="match status" value="1"/>
</dbReference>
<organism evidence="1">
    <name type="scientific">Ignisphaera aggregans</name>
    <dbReference type="NCBI Taxonomy" id="334771"/>
    <lineage>
        <taxon>Archaea</taxon>
        <taxon>Thermoproteota</taxon>
        <taxon>Thermoprotei</taxon>
        <taxon>Desulfurococcales</taxon>
        <taxon>Desulfurococcaceae</taxon>
        <taxon>Ignisphaera</taxon>
    </lineage>
</organism>
<dbReference type="AlphaFoldDB" id="A0A7J3I7J7"/>
<gene>
    <name evidence="1" type="ORF">ENT87_03275</name>
</gene>
<reference evidence="1" key="1">
    <citation type="journal article" date="2020" name="mSystems">
        <title>Genome- and Community-Level Interaction Insights into Carbon Utilization and Element Cycling Functions of Hydrothermarchaeota in Hydrothermal Sediment.</title>
        <authorList>
            <person name="Zhou Z."/>
            <person name="Liu Y."/>
            <person name="Xu W."/>
            <person name="Pan J."/>
            <person name="Luo Z.H."/>
            <person name="Li M."/>
        </authorList>
    </citation>
    <scope>NUCLEOTIDE SEQUENCE [LARGE SCALE GENOMIC DNA]</scope>
    <source>
        <strain evidence="1">SpSt-618</strain>
    </source>
</reference>
<dbReference type="EMBL" id="DTAI01000092">
    <property type="protein sequence ID" value="HGN36555.1"/>
    <property type="molecule type" value="Genomic_DNA"/>
</dbReference>
<sequence>MNIKRLRIMAAVNVWGEILRSNILNREDVINIIKDVYKNMNVEPIRGASSPSDIYDKEMITIYVIGKWGLGLDKEVPIEIINSLFNKEMLFEKLYNNIMQASTRDEACRNIEEICKSIDEAFIARVLRFVFTLYYFSFIDYKTMIASIKKLYILFPEFQETTRRFVKFVIAYEVGSRISSGKIRTDMELSMAKNVIALDIGIPKALPSTNYIVEVSRHFFTLQENILKSLKTSSAEKEIEVGKND</sequence>
<accession>A0A7J3I7J7</accession>
<proteinExistence type="predicted"/>
<comment type="caution">
    <text evidence="1">The sequence shown here is derived from an EMBL/GenBank/DDBJ whole genome shotgun (WGS) entry which is preliminary data.</text>
</comment>
<protein>
    <submittedName>
        <fullName evidence="1">DUF2192 domain-containing protein</fullName>
    </submittedName>
</protein>
<evidence type="ECO:0000313" key="1">
    <source>
        <dbReference type="EMBL" id="HGN36555.1"/>
    </source>
</evidence>
<dbReference type="InterPro" id="IPR018693">
    <property type="entry name" value="DUF2192"/>
</dbReference>